<evidence type="ECO:0000313" key="2">
    <source>
        <dbReference type="Proteomes" id="UP001150538"/>
    </source>
</evidence>
<dbReference type="Proteomes" id="UP001150538">
    <property type="component" value="Unassembled WGS sequence"/>
</dbReference>
<dbReference type="SUPFAM" id="SSF56219">
    <property type="entry name" value="DNase I-like"/>
    <property type="match status" value="1"/>
</dbReference>
<name>A0A9W7ZY79_9FUNG</name>
<comment type="caution">
    <text evidence="1">The sequence shown here is derived from an EMBL/GenBank/DDBJ whole genome shotgun (WGS) entry which is preliminary data.</text>
</comment>
<protein>
    <recommendedName>
        <fullName evidence="3">Endonuclease/exonuclease/phosphatase domain-containing protein</fullName>
    </recommendedName>
</protein>
<dbReference type="AlphaFoldDB" id="A0A9W7ZY79"/>
<gene>
    <name evidence="1" type="ORF">H4219_004162</name>
</gene>
<dbReference type="EMBL" id="JANBPU010000133">
    <property type="protein sequence ID" value="KAJ1915719.1"/>
    <property type="molecule type" value="Genomic_DNA"/>
</dbReference>
<dbReference type="OrthoDB" id="5579968at2759"/>
<keyword evidence="2" id="KW-1185">Reference proteome</keyword>
<accession>A0A9W7ZY79</accession>
<reference evidence="1" key="1">
    <citation type="submission" date="2022-07" db="EMBL/GenBank/DDBJ databases">
        <title>Phylogenomic reconstructions and comparative analyses of Kickxellomycotina fungi.</title>
        <authorList>
            <person name="Reynolds N.K."/>
            <person name="Stajich J.E."/>
            <person name="Barry K."/>
            <person name="Grigoriev I.V."/>
            <person name="Crous P."/>
            <person name="Smith M.E."/>
        </authorList>
    </citation>
    <scope>NUCLEOTIDE SEQUENCE</scope>
    <source>
        <strain evidence="1">NBRC 100468</strain>
    </source>
</reference>
<dbReference type="Gene3D" id="3.60.10.10">
    <property type="entry name" value="Endonuclease/exonuclease/phosphatase"/>
    <property type="match status" value="1"/>
</dbReference>
<organism evidence="1 2">
    <name type="scientific">Mycoemilia scoparia</name>
    <dbReference type="NCBI Taxonomy" id="417184"/>
    <lineage>
        <taxon>Eukaryota</taxon>
        <taxon>Fungi</taxon>
        <taxon>Fungi incertae sedis</taxon>
        <taxon>Zoopagomycota</taxon>
        <taxon>Kickxellomycotina</taxon>
        <taxon>Kickxellomycetes</taxon>
        <taxon>Kickxellales</taxon>
        <taxon>Kickxellaceae</taxon>
        <taxon>Mycoemilia</taxon>
    </lineage>
</organism>
<sequence length="356" mass="38796">WSLILAGDFNAAPLPCDRTNVDRSTAPAALNELMDTLALTDLGDHLNPHSPSPLMTAAQSLVRYPLLTFKSTSLAALDRADPLGYRSCIDLVFCPADVASHCNTSYSAIDQGDHSDHKALFVTLAWPTASDRRFTRARYRILPTKLANKKYAHDIRGILAGFKDPPMPTDAATKDPFTAFVADLEEQALATTNFAAAKIQIAAAKKWVKLGDRISPWSMLLVRAQTKPRNNKPIVALTPDPANPSYEVTSDVEITAAMGDFYCSMYEPTTPNPDTLEELLALHKYFLNSRPSHPSASSLQALSAPLTIEEIEIACRQAGKCKAPGPDGVPAELYKHFPAARQILLRLGNLLLADCE</sequence>
<evidence type="ECO:0000313" key="1">
    <source>
        <dbReference type="EMBL" id="KAJ1915719.1"/>
    </source>
</evidence>
<evidence type="ECO:0008006" key="3">
    <source>
        <dbReference type="Google" id="ProtNLM"/>
    </source>
</evidence>
<feature type="non-terminal residue" evidence="1">
    <location>
        <position position="1"/>
    </location>
</feature>
<dbReference type="InterPro" id="IPR036691">
    <property type="entry name" value="Endo/exonu/phosph_ase_sf"/>
</dbReference>
<proteinExistence type="predicted"/>